<keyword evidence="7" id="KW-0699">rRNA-binding</keyword>
<dbReference type="CDD" id="cd18088">
    <property type="entry name" value="Nep1-like"/>
    <property type="match status" value="1"/>
</dbReference>
<organism evidence="9 10">
    <name type="scientific">Ramphastos sulfuratus</name>
    <dbReference type="NCBI Taxonomy" id="322582"/>
    <lineage>
        <taxon>Eukaryota</taxon>
        <taxon>Metazoa</taxon>
        <taxon>Chordata</taxon>
        <taxon>Craniata</taxon>
        <taxon>Vertebrata</taxon>
        <taxon>Euteleostomi</taxon>
        <taxon>Archelosauria</taxon>
        <taxon>Archosauria</taxon>
        <taxon>Dinosauria</taxon>
        <taxon>Saurischia</taxon>
        <taxon>Theropoda</taxon>
        <taxon>Coelurosauria</taxon>
        <taxon>Aves</taxon>
        <taxon>Neognathae</taxon>
        <taxon>Neoaves</taxon>
        <taxon>Telluraves</taxon>
        <taxon>Coraciimorphae</taxon>
        <taxon>Piciformes</taxon>
        <taxon>Ramphastidae</taxon>
        <taxon>Ramphastos</taxon>
    </lineage>
</organism>
<reference evidence="9" key="1">
    <citation type="submission" date="2019-09" db="EMBL/GenBank/DDBJ databases">
        <title>Bird 10,000 Genomes (B10K) Project - Family phase.</title>
        <authorList>
            <person name="Zhang G."/>
        </authorList>
    </citation>
    <scope>NUCLEOTIDE SEQUENCE</scope>
    <source>
        <strain evidence="9">B10K-DU-001-30</strain>
        <tissue evidence="9">Muscle</tissue>
    </source>
</reference>
<comment type="caution">
    <text evidence="9">The sequence shown here is derived from an EMBL/GenBank/DDBJ whole genome shotgun (WGS) entry which is preliminary data.</text>
</comment>
<dbReference type="InterPro" id="IPR029028">
    <property type="entry name" value="Alpha/beta_knot_MTases"/>
</dbReference>
<comment type="similarity">
    <text evidence="1">Belongs to the class IV-like SAM-binding methyltransferase superfamily. RNA methyltransferase NEP1 family.</text>
</comment>
<dbReference type="EMBL" id="WBNM01028407">
    <property type="protein sequence ID" value="NXP78013.1"/>
    <property type="molecule type" value="Genomic_DNA"/>
</dbReference>
<dbReference type="InterPro" id="IPR005304">
    <property type="entry name" value="Rbsml_bgen_MeTrfase_EMG1/NEP1"/>
</dbReference>
<proteinExistence type="inferred from homology"/>
<keyword evidence="8" id="KW-0694">RNA-binding</keyword>
<keyword evidence="3" id="KW-0698">rRNA processing</keyword>
<dbReference type="GO" id="GO:0019843">
    <property type="term" value="F:rRNA binding"/>
    <property type="evidence" value="ECO:0007669"/>
    <property type="project" value="UniProtKB-KW"/>
</dbReference>
<evidence type="ECO:0000256" key="8">
    <source>
        <dbReference type="ARBA" id="ARBA00022884"/>
    </source>
</evidence>
<dbReference type="PANTHER" id="PTHR12636">
    <property type="entry name" value="NEP1/MRA1"/>
    <property type="match status" value="1"/>
</dbReference>
<feature type="non-terminal residue" evidence="9">
    <location>
        <position position="156"/>
    </location>
</feature>
<feature type="non-terminal residue" evidence="9">
    <location>
        <position position="1"/>
    </location>
</feature>
<evidence type="ECO:0000313" key="9">
    <source>
        <dbReference type="EMBL" id="NXP78013.1"/>
    </source>
</evidence>
<dbReference type="SUPFAM" id="SSF75217">
    <property type="entry name" value="alpha/beta knot"/>
    <property type="match status" value="1"/>
</dbReference>
<keyword evidence="6" id="KW-0949">S-adenosyl-L-methionine</keyword>
<dbReference type="Gene3D" id="3.40.1280.10">
    <property type="match status" value="1"/>
</dbReference>
<protein>
    <submittedName>
        <fullName evidence="9">NEP1 methyltransferase</fullName>
    </submittedName>
</protein>
<gene>
    <name evidence="9" type="primary">Emg1_1</name>
    <name evidence="9" type="ORF">RAMSUL_R13084</name>
</gene>
<dbReference type="Proteomes" id="UP000611227">
    <property type="component" value="Unassembled WGS sequence"/>
</dbReference>
<keyword evidence="5 9" id="KW-0808">Transferase</keyword>
<dbReference type="GO" id="GO:0032040">
    <property type="term" value="C:small-subunit processome"/>
    <property type="evidence" value="ECO:0007669"/>
    <property type="project" value="TreeGrafter"/>
</dbReference>
<name>A0A852CA79_9PICI</name>
<keyword evidence="10" id="KW-1185">Reference proteome</keyword>
<dbReference type="AlphaFoldDB" id="A0A852CA79"/>
<accession>A0A852CA79</accession>
<evidence type="ECO:0000256" key="3">
    <source>
        <dbReference type="ARBA" id="ARBA00022552"/>
    </source>
</evidence>
<keyword evidence="4 9" id="KW-0489">Methyltransferase</keyword>
<sequence>SLPMLMGSLLNWASLLQVYIRTQKNALIEVNPQTRIPRTFCDCLLLPVRLLHKLSVQAADVPRKLLKVVIKNPVNDHLPVGCMKIRTSFAAPKVPDLCELVPAAEPVAAVVRAFAHGSLSHVDYTEKMVFISNYPLCAAFTCAKITAAFEEFWGVV</sequence>
<evidence type="ECO:0000256" key="7">
    <source>
        <dbReference type="ARBA" id="ARBA00022730"/>
    </source>
</evidence>
<dbReference type="PANTHER" id="PTHR12636:SF5">
    <property type="entry name" value="RIBOSOMAL RNA SMALL SUBUNIT METHYLTRANSFERASE NEP1"/>
    <property type="match status" value="1"/>
</dbReference>
<evidence type="ECO:0000256" key="2">
    <source>
        <dbReference type="ARBA" id="ARBA00022517"/>
    </source>
</evidence>
<evidence type="ECO:0000256" key="1">
    <source>
        <dbReference type="ARBA" id="ARBA00008115"/>
    </source>
</evidence>
<evidence type="ECO:0000256" key="5">
    <source>
        <dbReference type="ARBA" id="ARBA00022679"/>
    </source>
</evidence>
<keyword evidence="2" id="KW-0690">Ribosome biogenesis</keyword>
<dbReference type="GO" id="GO:0070037">
    <property type="term" value="F:rRNA (pseudouridine) methyltransferase activity"/>
    <property type="evidence" value="ECO:0007669"/>
    <property type="project" value="InterPro"/>
</dbReference>
<evidence type="ECO:0000313" key="10">
    <source>
        <dbReference type="Proteomes" id="UP000611227"/>
    </source>
</evidence>
<dbReference type="InterPro" id="IPR029026">
    <property type="entry name" value="tRNA_m1G_MTases_N"/>
</dbReference>
<dbReference type="GO" id="GO:0070475">
    <property type="term" value="P:rRNA base methylation"/>
    <property type="evidence" value="ECO:0007669"/>
    <property type="project" value="InterPro"/>
</dbReference>
<dbReference type="Pfam" id="PF03587">
    <property type="entry name" value="EMG1"/>
    <property type="match status" value="1"/>
</dbReference>
<evidence type="ECO:0000256" key="4">
    <source>
        <dbReference type="ARBA" id="ARBA00022603"/>
    </source>
</evidence>
<evidence type="ECO:0000256" key="6">
    <source>
        <dbReference type="ARBA" id="ARBA00022691"/>
    </source>
</evidence>